<organism evidence="1 2">
    <name type="scientific">Leptospira borgpetersenii serovar Pomona str. 200901868</name>
    <dbReference type="NCBI Taxonomy" id="1192866"/>
    <lineage>
        <taxon>Bacteria</taxon>
        <taxon>Pseudomonadati</taxon>
        <taxon>Spirochaetota</taxon>
        <taxon>Spirochaetia</taxon>
        <taxon>Leptospirales</taxon>
        <taxon>Leptospiraceae</taxon>
        <taxon>Leptospira</taxon>
    </lineage>
</organism>
<dbReference type="EMBL" id="AKWF02000078">
    <property type="protein sequence ID" value="EMO62340.1"/>
    <property type="molecule type" value="Genomic_DNA"/>
</dbReference>
<reference evidence="1 2" key="1">
    <citation type="submission" date="2013-01" db="EMBL/GenBank/DDBJ databases">
        <authorList>
            <person name="Harkins D.M."/>
            <person name="Durkin A.S."/>
            <person name="Brinkac L.M."/>
            <person name="Haft D.H."/>
            <person name="Selengut J.D."/>
            <person name="Sanka R."/>
            <person name="DePew J."/>
            <person name="Purushe J."/>
            <person name="Picardeau M."/>
            <person name="Werts C."/>
            <person name="Goarant C."/>
            <person name="Vinetz J.M."/>
            <person name="Sutton G.G."/>
            <person name="Nierman W.C."/>
            <person name="Fouts D.E."/>
        </authorList>
    </citation>
    <scope>NUCLEOTIDE SEQUENCE [LARGE SCALE GENOMIC DNA]</scope>
    <source>
        <strain evidence="1 2">200901868</strain>
    </source>
</reference>
<dbReference type="STRING" id="1192866.LEP1GSC133_1147"/>
<sequence>MLRKTLFLMFLRRTRTGVFCGERNFGSKFRNCFSKLRKGIFQKNNFT</sequence>
<gene>
    <name evidence="1" type="ORF">LEP1GSC133_1147</name>
</gene>
<evidence type="ECO:0000313" key="1">
    <source>
        <dbReference type="EMBL" id="EMO62340.1"/>
    </source>
</evidence>
<comment type="caution">
    <text evidence="1">The sequence shown here is derived from an EMBL/GenBank/DDBJ whole genome shotgun (WGS) entry which is preliminary data.</text>
</comment>
<protein>
    <submittedName>
        <fullName evidence="1">Uncharacterized protein</fullName>
    </submittedName>
</protein>
<dbReference type="Proteomes" id="UP000012159">
    <property type="component" value="Unassembled WGS sequence"/>
</dbReference>
<name>M6VZR7_LEPBO</name>
<evidence type="ECO:0000313" key="2">
    <source>
        <dbReference type="Proteomes" id="UP000012159"/>
    </source>
</evidence>
<proteinExistence type="predicted"/>
<accession>M6VZR7</accession>
<dbReference type="AlphaFoldDB" id="M6VZR7"/>